<dbReference type="CDD" id="cd04489">
    <property type="entry name" value="ExoVII_LU_OBF"/>
    <property type="match status" value="1"/>
</dbReference>
<dbReference type="InterPro" id="IPR020579">
    <property type="entry name" value="Exonuc_VII_lsu_C"/>
</dbReference>
<comment type="subunit">
    <text evidence="5">Heterooligomer composed of large and small subunits.</text>
</comment>
<keyword evidence="3 5" id="KW-0378">Hydrolase</keyword>
<comment type="caution">
    <text evidence="9">The sequence shown here is derived from an EMBL/GenBank/DDBJ whole genome shotgun (WGS) entry which is preliminary data.</text>
</comment>
<dbReference type="GO" id="GO:0009318">
    <property type="term" value="C:exodeoxyribonuclease VII complex"/>
    <property type="evidence" value="ECO:0007669"/>
    <property type="project" value="UniProtKB-UniRule"/>
</dbReference>
<dbReference type="HAMAP" id="MF_00378">
    <property type="entry name" value="Exonuc_7_L"/>
    <property type="match status" value="1"/>
</dbReference>
<evidence type="ECO:0000256" key="3">
    <source>
        <dbReference type="ARBA" id="ARBA00022801"/>
    </source>
</evidence>
<dbReference type="OrthoDB" id="9802795at2"/>
<evidence type="ECO:0000259" key="7">
    <source>
        <dbReference type="Pfam" id="PF02601"/>
    </source>
</evidence>
<evidence type="ECO:0000256" key="5">
    <source>
        <dbReference type="HAMAP-Rule" id="MF_00378"/>
    </source>
</evidence>
<keyword evidence="2 5" id="KW-0540">Nuclease</keyword>
<evidence type="ECO:0000259" key="8">
    <source>
        <dbReference type="Pfam" id="PF13742"/>
    </source>
</evidence>
<dbReference type="PROSITE" id="PS51257">
    <property type="entry name" value="PROKAR_LIPOPROTEIN"/>
    <property type="match status" value="1"/>
</dbReference>
<organism evidence="9 10">
    <name type="scientific">Phaeodactylibacter xiamenensis</name>
    <dbReference type="NCBI Taxonomy" id="1524460"/>
    <lineage>
        <taxon>Bacteria</taxon>
        <taxon>Pseudomonadati</taxon>
        <taxon>Bacteroidota</taxon>
        <taxon>Saprospiria</taxon>
        <taxon>Saprospirales</taxon>
        <taxon>Haliscomenobacteraceae</taxon>
        <taxon>Phaeodactylibacter</taxon>
    </lineage>
</organism>
<dbReference type="Proteomes" id="UP000029736">
    <property type="component" value="Unassembled WGS sequence"/>
</dbReference>
<comment type="catalytic activity">
    <reaction evidence="5 6">
        <text>Exonucleolytic cleavage in either 5'- to 3'- or 3'- to 5'-direction to yield nucleoside 5'-phosphates.</text>
        <dbReference type="EC" id="3.1.11.6"/>
    </reaction>
</comment>
<evidence type="ECO:0000256" key="1">
    <source>
        <dbReference type="ARBA" id="ARBA00022490"/>
    </source>
</evidence>
<protein>
    <recommendedName>
        <fullName evidence="5">Exodeoxyribonuclease 7 large subunit</fullName>
        <ecNumber evidence="5">3.1.11.6</ecNumber>
    </recommendedName>
    <alternativeName>
        <fullName evidence="5">Exodeoxyribonuclease VII large subunit</fullName>
        <shortName evidence="5">Exonuclease VII large subunit</shortName>
    </alternativeName>
</protein>
<dbReference type="AlphaFoldDB" id="A0A098S342"/>
<evidence type="ECO:0000256" key="4">
    <source>
        <dbReference type="ARBA" id="ARBA00022839"/>
    </source>
</evidence>
<dbReference type="PANTHER" id="PTHR30008">
    <property type="entry name" value="EXODEOXYRIBONUCLEASE 7 LARGE SUBUNIT"/>
    <property type="match status" value="1"/>
</dbReference>
<evidence type="ECO:0000256" key="2">
    <source>
        <dbReference type="ARBA" id="ARBA00022722"/>
    </source>
</evidence>
<dbReference type="GO" id="GO:0006308">
    <property type="term" value="P:DNA catabolic process"/>
    <property type="evidence" value="ECO:0007669"/>
    <property type="project" value="UniProtKB-UniRule"/>
</dbReference>
<dbReference type="EMBL" id="JPOS01000081">
    <property type="protein sequence ID" value="KGE86223.1"/>
    <property type="molecule type" value="Genomic_DNA"/>
</dbReference>
<dbReference type="EC" id="3.1.11.6" evidence="5"/>
<dbReference type="GO" id="GO:0008855">
    <property type="term" value="F:exodeoxyribonuclease VII activity"/>
    <property type="evidence" value="ECO:0007669"/>
    <property type="project" value="UniProtKB-UniRule"/>
</dbReference>
<comment type="function">
    <text evidence="5">Bidirectionally degrades single-stranded DNA into large acid-insoluble oligonucleotides, which are then degraded further into small acid-soluble oligonucleotides.</text>
</comment>
<gene>
    <name evidence="5" type="primary">xseA</name>
    <name evidence="9" type="ORF">IX84_22635</name>
</gene>
<dbReference type="InterPro" id="IPR003753">
    <property type="entry name" value="Exonuc_VII_L"/>
</dbReference>
<keyword evidence="4 5" id="KW-0269">Exonuclease</keyword>
<name>A0A098S342_9BACT</name>
<comment type="similarity">
    <text evidence="5 6">Belongs to the XseA family.</text>
</comment>
<dbReference type="PANTHER" id="PTHR30008:SF0">
    <property type="entry name" value="EXODEOXYRIBONUCLEASE 7 LARGE SUBUNIT"/>
    <property type="match status" value="1"/>
</dbReference>
<dbReference type="InterPro" id="IPR025824">
    <property type="entry name" value="OB-fold_nuc-bd_dom"/>
</dbReference>
<evidence type="ECO:0000313" key="10">
    <source>
        <dbReference type="Proteomes" id="UP000029736"/>
    </source>
</evidence>
<accession>A0A098S342</accession>
<dbReference type="NCBIfam" id="TIGR00237">
    <property type="entry name" value="xseA"/>
    <property type="match status" value="1"/>
</dbReference>
<dbReference type="GO" id="GO:0003676">
    <property type="term" value="F:nucleic acid binding"/>
    <property type="evidence" value="ECO:0007669"/>
    <property type="project" value="InterPro"/>
</dbReference>
<evidence type="ECO:0000256" key="6">
    <source>
        <dbReference type="RuleBase" id="RU004355"/>
    </source>
</evidence>
<evidence type="ECO:0000313" key="9">
    <source>
        <dbReference type="EMBL" id="KGE86223.1"/>
    </source>
</evidence>
<dbReference type="GO" id="GO:0005737">
    <property type="term" value="C:cytoplasm"/>
    <property type="evidence" value="ECO:0007669"/>
    <property type="project" value="UniProtKB-SubCell"/>
</dbReference>
<proteinExistence type="inferred from homology"/>
<reference evidence="9 10" key="1">
    <citation type="journal article" date="2014" name="Int. J. Syst. Evol. Microbiol.">
        <title>Phaeodactylibacter xiamenensis gen. nov., sp. nov., a member of the family Saprospiraceae isolated from the marine alga Phaeodactylum tricornutum.</title>
        <authorList>
            <person name="Chen Z.Jr."/>
            <person name="Lei X."/>
            <person name="Lai Q."/>
            <person name="Li Y."/>
            <person name="Zhang B."/>
            <person name="Zhang J."/>
            <person name="Zhang H."/>
            <person name="Yang L."/>
            <person name="Zheng W."/>
            <person name="Tian Y."/>
            <person name="Yu Z."/>
            <person name="Xu H.Jr."/>
            <person name="Zheng T."/>
        </authorList>
    </citation>
    <scope>NUCLEOTIDE SEQUENCE [LARGE SCALE GENOMIC DNA]</scope>
    <source>
        <strain evidence="9 10">KD52</strain>
    </source>
</reference>
<dbReference type="STRING" id="1524460.IX84_22635"/>
<feature type="domain" description="Exonuclease VII large subunit C-terminal" evidence="7">
    <location>
        <begin position="135"/>
        <end position="356"/>
    </location>
</feature>
<sequence>MEKHTLYELNEYIRRIIALNLPAPVWVSCEIYQLNVSRGHRYLSLVQKAEGKDQIIAQSDAVLWQRQYRKLERKLGASLIQILRSGTAVLLRVSIDFSERYGLKLVVEDIDLAYTMGQLEQQRRATFERLKAEQLLSKNSNQKLPLVPQRLAVISSPTAAGLEDLMRQLEQNEYGYKFQVRVFPAAMQGQNAPLEVAAQIRSIQSLTRPYDVIIIARGGGARLDLAAFDDYELCVAVAECPIPVLTGIGHEIDEVLLDLVAHTALKTPTAVAEWLIDRAARFESQLVEAGYAISKLVQQQFSQQKLQLERWAQQLKYLSVQKLQREHQHIDRLRQLIPPTVRQHLKLEQQQLQQFEQLLQLLSPEATLRRGYTLTTLEGQPVTDARNVKKGDILTTRFKDGTVKSKVQ</sequence>
<comment type="subcellular location">
    <subcellularLocation>
        <location evidence="5 6">Cytoplasm</location>
    </subcellularLocation>
</comment>
<feature type="domain" description="OB-fold nucleic acid binding" evidence="8">
    <location>
        <begin position="5"/>
        <end position="111"/>
    </location>
</feature>
<dbReference type="Pfam" id="PF13742">
    <property type="entry name" value="tRNA_anti_2"/>
    <property type="match status" value="1"/>
</dbReference>
<keyword evidence="10" id="KW-1185">Reference proteome</keyword>
<keyword evidence="1 5" id="KW-0963">Cytoplasm</keyword>
<dbReference type="RefSeq" id="WP_044225690.1">
    <property type="nucleotide sequence ID" value="NZ_JBKAGJ010000013.1"/>
</dbReference>
<dbReference type="Pfam" id="PF02601">
    <property type="entry name" value="Exonuc_VII_L"/>
    <property type="match status" value="1"/>
</dbReference>